<name>A0AAV1EAP3_OLDCO</name>
<sequence>MPLKTLFRRRTFKEILNLNRRISSSQKPYCYSARNAAINNPSSSSLTGTPFQSLATQFCRFNQPNWYPNRCIHTMQQRNDSEDEPEEDPAMNDFLSRFVWIMRGKLSEAYPDSEKSTIDAMLLIIVEKVVSEMDKGGPEQVIRSGEGTPPEDFSPDLWRTVSEVSSIVLDDMQKAQKKEKMKYFLQSEEVQVMSRFAGEIGIRGDMLRELRFKWAREKMEESEFYESLESLRQEAAAAQEEMVSGQAGQEQILIEGNVVDQQVDEGKPNVVSLPKRHGKLKYKIYGLDLSDPKWAEVADRVHESEDIIWPQEAKPITGKCKIVTEKILSLGLDDDPSQLLAEWAELLQPTKVDWKALLDRLKERNHSLYLKIAELLLTEGTFETNIRDYSKLIDAYAKENLIEDAERILKKMNDNGILPDILTSTTLVHMYSKAGNLEKAKDAFGNLKSQGLRPDMKVYRSMIMAYVNAGQPKDAEQLINYMQIKDMRPTRDMYMALLRSFSQMGDEKSAMRIADSMEFAGFESDMEYYTLLVEALGRHHPDQARVHFDHMLKLGHKPDDRCTASMIAAYVKENMLDKALSLLLQLEKDGFEPGIATYTVLLDWFIKLQLFDEAEQLLNKISELGEAPPLKVLVSLCDMYSRAKIEKKALQGLGVLESKKDQLEHEDFEKIIIGLIDGGFLKDAQRMLMLMEAQGYAPSNSLQMSLFHLSPTKHSQRW</sequence>
<dbReference type="PANTHER" id="PTHR46862">
    <property type="entry name" value="OS07G0661900 PROTEIN"/>
    <property type="match status" value="1"/>
</dbReference>
<feature type="domain" description="PROP1-like PPR" evidence="4">
    <location>
        <begin position="397"/>
        <end position="514"/>
    </location>
</feature>
<dbReference type="Pfam" id="PF17177">
    <property type="entry name" value="PPR_long"/>
    <property type="match status" value="1"/>
</dbReference>
<dbReference type="EMBL" id="OX459125">
    <property type="protein sequence ID" value="CAI9116762.1"/>
    <property type="molecule type" value="Genomic_DNA"/>
</dbReference>
<dbReference type="Gene3D" id="1.25.40.10">
    <property type="entry name" value="Tetratricopeptide repeat domain"/>
    <property type="match status" value="3"/>
</dbReference>
<proteinExistence type="predicted"/>
<dbReference type="InterPro" id="IPR033443">
    <property type="entry name" value="PROP1-like_PPR_dom"/>
</dbReference>
<reference evidence="5" key="1">
    <citation type="submission" date="2023-03" db="EMBL/GenBank/DDBJ databases">
        <authorList>
            <person name="Julca I."/>
        </authorList>
    </citation>
    <scope>NUCLEOTIDE SEQUENCE</scope>
</reference>
<feature type="repeat" description="PPR" evidence="2">
    <location>
        <begin position="385"/>
        <end position="419"/>
    </location>
</feature>
<accession>A0AAV1EAP3</accession>
<feature type="repeat" description="PPR" evidence="2">
    <location>
        <begin position="455"/>
        <end position="489"/>
    </location>
</feature>
<dbReference type="InterPro" id="IPR002885">
    <property type="entry name" value="PPR_rpt"/>
</dbReference>
<evidence type="ECO:0000313" key="6">
    <source>
        <dbReference type="Proteomes" id="UP001161247"/>
    </source>
</evidence>
<dbReference type="PANTHER" id="PTHR46862:SF2">
    <property type="entry name" value="OS02G0611400 PROTEIN"/>
    <property type="match status" value="1"/>
</dbReference>
<dbReference type="Proteomes" id="UP001161247">
    <property type="component" value="Chromosome 8"/>
</dbReference>
<feature type="repeat" description="PPR" evidence="2">
    <location>
        <begin position="420"/>
        <end position="454"/>
    </location>
</feature>
<dbReference type="Pfam" id="PF13041">
    <property type="entry name" value="PPR_2"/>
    <property type="match status" value="1"/>
</dbReference>
<dbReference type="PROSITE" id="PS51375">
    <property type="entry name" value="PPR"/>
    <property type="match status" value="5"/>
</dbReference>
<feature type="repeat" description="PPR" evidence="2">
    <location>
        <begin position="559"/>
        <end position="593"/>
    </location>
</feature>
<keyword evidence="6" id="KW-1185">Reference proteome</keyword>
<evidence type="ECO:0000259" key="4">
    <source>
        <dbReference type="Pfam" id="PF17177"/>
    </source>
</evidence>
<protein>
    <submittedName>
        <fullName evidence="5">OLC1v1017998C1</fullName>
    </submittedName>
</protein>
<keyword evidence="1" id="KW-0677">Repeat</keyword>
<feature type="region of interest" description="Disordered" evidence="3">
    <location>
        <begin position="137"/>
        <end position="156"/>
    </location>
</feature>
<feature type="repeat" description="PPR" evidence="2">
    <location>
        <begin position="594"/>
        <end position="628"/>
    </location>
</feature>
<gene>
    <name evidence="5" type="ORF">OLC1_LOCUS22967</name>
</gene>
<evidence type="ECO:0000256" key="2">
    <source>
        <dbReference type="PROSITE-ProRule" id="PRU00708"/>
    </source>
</evidence>
<evidence type="ECO:0000256" key="3">
    <source>
        <dbReference type="SAM" id="MobiDB-lite"/>
    </source>
</evidence>
<evidence type="ECO:0000313" key="5">
    <source>
        <dbReference type="EMBL" id="CAI9116762.1"/>
    </source>
</evidence>
<dbReference type="InterPro" id="IPR011990">
    <property type="entry name" value="TPR-like_helical_dom_sf"/>
</dbReference>
<evidence type="ECO:0000256" key="1">
    <source>
        <dbReference type="ARBA" id="ARBA00022737"/>
    </source>
</evidence>
<dbReference type="NCBIfam" id="TIGR00756">
    <property type="entry name" value="PPR"/>
    <property type="match status" value="5"/>
</dbReference>
<organism evidence="5 6">
    <name type="scientific">Oldenlandia corymbosa var. corymbosa</name>
    <dbReference type="NCBI Taxonomy" id="529605"/>
    <lineage>
        <taxon>Eukaryota</taxon>
        <taxon>Viridiplantae</taxon>
        <taxon>Streptophyta</taxon>
        <taxon>Embryophyta</taxon>
        <taxon>Tracheophyta</taxon>
        <taxon>Spermatophyta</taxon>
        <taxon>Magnoliopsida</taxon>
        <taxon>eudicotyledons</taxon>
        <taxon>Gunneridae</taxon>
        <taxon>Pentapetalae</taxon>
        <taxon>asterids</taxon>
        <taxon>lamiids</taxon>
        <taxon>Gentianales</taxon>
        <taxon>Rubiaceae</taxon>
        <taxon>Rubioideae</taxon>
        <taxon>Spermacoceae</taxon>
        <taxon>Hedyotis-Oldenlandia complex</taxon>
        <taxon>Oldenlandia</taxon>
    </lineage>
</organism>
<dbReference type="AlphaFoldDB" id="A0AAV1EAP3"/>